<dbReference type="Pfam" id="PF15268">
    <property type="entry name" value="Dapper"/>
    <property type="match status" value="1"/>
</dbReference>
<sequence>MFGVFSVERGRQKRRLELSLAGLMELELLKRRHRAMVTGALALHQPQLDPELPNDESETAAQERPGALWSLMRLLQHQVRELKVDGEKTSSETLTDSDGPGDVLVNHEMNWGAPPRSVSCFYPPLEGITEGIFEDNPWFWQPAENPEEEPTTENPKKTQHMENFIHGLIQRRSSPAHSHKPRVTPETCGVSRQSSLSQKQPSYVPESCSWDNEDNCDVMYPRMAHPKSLVFPSGSLDHCNSELEFQQNLAHSASSEELVNAQYIPAQPCRAQARATAYKPPQPSCSPERKTRSAIKKCRFTEDKTAPKKPSRKACRPEPESCLQNPRGASEQKYNSVERDAAWSVAQKARRSSNRKWRSNQELSQDEAETPLDQPARRCRKPRPLCAYAHPATHIHPPVESESSLSEAETPVSSSLSSDSDGLVWPQQLQPQPTPSQTMHSKAFVKIKASHALKKKILRFRSGSLKVMTTV</sequence>
<reference evidence="4 5" key="1">
    <citation type="journal article" date="2019" name="Sci. Data">
        <title>Hybrid genome assembly and annotation of Danionella translucida.</title>
        <authorList>
            <person name="Kadobianskyi M."/>
            <person name="Schulze L."/>
            <person name="Schuelke M."/>
            <person name="Judkewitz B."/>
        </authorList>
    </citation>
    <scope>NUCLEOTIDE SEQUENCE [LARGE SCALE GENOMIC DNA]</scope>
    <source>
        <strain evidence="4 5">Bolton</strain>
    </source>
</reference>
<dbReference type="GO" id="GO:0005737">
    <property type="term" value="C:cytoplasm"/>
    <property type="evidence" value="ECO:0007669"/>
    <property type="project" value="TreeGrafter"/>
</dbReference>
<dbReference type="GO" id="GO:0090090">
    <property type="term" value="P:negative regulation of canonical Wnt signaling pathway"/>
    <property type="evidence" value="ECO:0007669"/>
    <property type="project" value="TreeGrafter"/>
</dbReference>
<feature type="region of interest" description="Disordered" evidence="3">
    <location>
        <begin position="395"/>
        <end position="437"/>
    </location>
</feature>
<organism evidence="4 5">
    <name type="scientific">Danionella cerebrum</name>
    <dbReference type="NCBI Taxonomy" id="2873325"/>
    <lineage>
        <taxon>Eukaryota</taxon>
        <taxon>Metazoa</taxon>
        <taxon>Chordata</taxon>
        <taxon>Craniata</taxon>
        <taxon>Vertebrata</taxon>
        <taxon>Euteleostomi</taxon>
        <taxon>Actinopterygii</taxon>
        <taxon>Neopterygii</taxon>
        <taxon>Teleostei</taxon>
        <taxon>Ostariophysi</taxon>
        <taxon>Cypriniformes</taxon>
        <taxon>Danionidae</taxon>
        <taxon>Danioninae</taxon>
        <taxon>Danionella</taxon>
    </lineage>
</organism>
<dbReference type="Proteomes" id="UP000316079">
    <property type="component" value="Unassembled WGS sequence"/>
</dbReference>
<dbReference type="InterPro" id="IPR024843">
    <property type="entry name" value="Dapper"/>
</dbReference>
<feature type="compositionally biased region" description="Basic residues" evidence="3">
    <location>
        <begin position="348"/>
        <end position="358"/>
    </location>
</feature>
<keyword evidence="2" id="KW-0175">Coiled coil</keyword>
<gene>
    <name evidence="4" type="ORF">DNTS_032305</name>
</gene>
<evidence type="ECO:0008006" key="6">
    <source>
        <dbReference type="Google" id="ProtNLM"/>
    </source>
</evidence>
<comment type="caution">
    <text evidence="4">The sequence shown here is derived from an EMBL/GenBank/DDBJ whole genome shotgun (WGS) entry which is preliminary data.</text>
</comment>
<protein>
    <recommendedName>
        <fullName evidence="6">Dishevelled-binding antagonist of beta-catenin 3</fullName>
    </recommendedName>
</protein>
<comment type="similarity">
    <text evidence="1">Belongs to the dapper family.</text>
</comment>
<evidence type="ECO:0000256" key="2">
    <source>
        <dbReference type="ARBA" id="ARBA00023054"/>
    </source>
</evidence>
<proteinExistence type="inferred from homology"/>
<feature type="compositionally biased region" description="Polar residues" evidence="3">
    <location>
        <begin position="190"/>
        <end position="201"/>
    </location>
</feature>
<keyword evidence="5" id="KW-1185">Reference proteome</keyword>
<dbReference type="PANTHER" id="PTHR15919">
    <property type="entry name" value="DAPPER-RELATED"/>
    <property type="match status" value="1"/>
</dbReference>
<evidence type="ECO:0000256" key="1">
    <source>
        <dbReference type="ARBA" id="ARBA00010807"/>
    </source>
</evidence>
<dbReference type="PANTHER" id="PTHR15919:SF1">
    <property type="entry name" value="DAPPER HOMOLOG 3"/>
    <property type="match status" value="1"/>
</dbReference>
<dbReference type="EMBL" id="SRMA01026651">
    <property type="protein sequence ID" value="TRY80215.1"/>
    <property type="molecule type" value="Genomic_DNA"/>
</dbReference>
<evidence type="ECO:0000313" key="4">
    <source>
        <dbReference type="EMBL" id="TRY80215.1"/>
    </source>
</evidence>
<dbReference type="STRING" id="623744.A0A553PRB3"/>
<name>A0A553PRB3_9TELE</name>
<feature type="compositionally biased region" description="Low complexity" evidence="3">
    <location>
        <begin position="413"/>
        <end position="437"/>
    </location>
</feature>
<evidence type="ECO:0000313" key="5">
    <source>
        <dbReference type="Proteomes" id="UP000316079"/>
    </source>
</evidence>
<dbReference type="OrthoDB" id="9886203at2759"/>
<feature type="region of interest" description="Disordered" evidence="3">
    <location>
        <begin position="172"/>
        <end position="206"/>
    </location>
</feature>
<dbReference type="AlphaFoldDB" id="A0A553PRB3"/>
<accession>A0A553PRB3</accession>
<feature type="region of interest" description="Disordered" evidence="3">
    <location>
        <begin position="275"/>
        <end position="378"/>
    </location>
</feature>
<evidence type="ECO:0000256" key="3">
    <source>
        <dbReference type="SAM" id="MobiDB-lite"/>
    </source>
</evidence>